<dbReference type="Pfam" id="PF05050">
    <property type="entry name" value="Methyltransf_21"/>
    <property type="match status" value="1"/>
</dbReference>
<organism evidence="3 4">
    <name type="scientific">Campylobacter cuniculorum</name>
    <dbReference type="NCBI Taxonomy" id="374106"/>
    <lineage>
        <taxon>Bacteria</taxon>
        <taxon>Pseudomonadati</taxon>
        <taxon>Campylobacterota</taxon>
        <taxon>Epsilonproteobacteria</taxon>
        <taxon>Campylobacterales</taxon>
        <taxon>Campylobacteraceae</taxon>
        <taxon>Campylobacter</taxon>
    </lineage>
</organism>
<dbReference type="Proteomes" id="UP000594874">
    <property type="component" value="Chromosome"/>
</dbReference>
<sequence>MLDIGMNIGNHTCFFAAHGIKVIGFEPNPKIFAIAQENVKINHFEERVKIFPYGISSHSHKATMSKENPGNFGNMHLIEDENAFIECKSIDSFEFKEKIVLMKIDVEGMELEVLKGAKQSLLKDKPLIYLEANDYAHLAPIKKYLENLGYIYENLLGDFGAWMHVFVYKDKADKELLRINSYTNSSLAYFNTLLQSRYLWRKVKQLRILICITLGFAFINLLLGIVFFIFLFFKT</sequence>
<evidence type="ECO:0000256" key="1">
    <source>
        <dbReference type="SAM" id="Phobius"/>
    </source>
</evidence>
<dbReference type="NCBIfam" id="TIGR01444">
    <property type="entry name" value="fkbM_fam"/>
    <property type="match status" value="1"/>
</dbReference>
<proteinExistence type="predicted"/>
<dbReference type="Gene3D" id="3.40.50.150">
    <property type="entry name" value="Vaccinia Virus protein VP39"/>
    <property type="match status" value="1"/>
</dbReference>
<dbReference type="SUPFAM" id="SSF53335">
    <property type="entry name" value="S-adenosyl-L-methionine-dependent methyltransferases"/>
    <property type="match status" value="1"/>
</dbReference>
<dbReference type="GO" id="GO:0032259">
    <property type="term" value="P:methylation"/>
    <property type="evidence" value="ECO:0007669"/>
    <property type="project" value="UniProtKB-KW"/>
</dbReference>
<feature type="transmembrane region" description="Helical" evidence="1">
    <location>
        <begin position="206"/>
        <end position="233"/>
    </location>
</feature>
<dbReference type="InterPro" id="IPR006342">
    <property type="entry name" value="FkbM_mtfrase"/>
</dbReference>
<keyword evidence="1" id="KW-1133">Transmembrane helix</keyword>
<keyword evidence="3" id="KW-0808">Transferase</keyword>
<keyword evidence="3" id="KW-0489">Methyltransferase</keyword>
<evidence type="ECO:0000313" key="4">
    <source>
        <dbReference type="Proteomes" id="UP000594874"/>
    </source>
</evidence>
<dbReference type="InterPro" id="IPR052514">
    <property type="entry name" value="SAM-dependent_MTase"/>
</dbReference>
<name>A0ABX6U1Z3_9BACT</name>
<reference evidence="3 4" key="1">
    <citation type="submission" date="2020-10" db="EMBL/GenBank/DDBJ databases">
        <title>Campylobacter and Helicobacter PacBio genomes.</title>
        <authorList>
            <person name="Lane C."/>
        </authorList>
    </citation>
    <scope>NUCLEOTIDE SEQUENCE [LARGE SCALE GENOMIC DNA]</scope>
    <source>
        <strain evidence="3 4">2010D-8469</strain>
    </source>
</reference>
<dbReference type="EMBL" id="CP063091">
    <property type="protein sequence ID" value="QOR05192.1"/>
    <property type="molecule type" value="Genomic_DNA"/>
</dbReference>
<evidence type="ECO:0000259" key="2">
    <source>
        <dbReference type="Pfam" id="PF05050"/>
    </source>
</evidence>
<dbReference type="PANTHER" id="PTHR34203">
    <property type="entry name" value="METHYLTRANSFERASE, FKBM FAMILY PROTEIN"/>
    <property type="match status" value="1"/>
</dbReference>
<feature type="domain" description="Methyltransferase FkbM" evidence="2">
    <location>
        <begin position="3"/>
        <end position="152"/>
    </location>
</feature>
<protein>
    <submittedName>
        <fullName evidence="3">FkbM family methyltransferase</fullName>
    </submittedName>
</protein>
<keyword evidence="1" id="KW-0812">Transmembrane</keyword>
<dbReference type="PANTHER" id="PTHR34203:SF15">
    <property type="entry name" value="SLL1173 PROTEIN"/>
    <property type="match status" value="1"/>
</dbReference>
<dbReference type="InterPro" id="IPR029063">
    <property type="entry name" value="SAM-dependent_MTases_sf"/>
</dbReference>
<gene>
    <name evidence="3" type="ORF">A0071_04475</name>
</gene>
<dbReference type="RefSeq" id="WP_125921754.1">
    <property type="nucleotide sequence ID" value="NZ_CP063091.1"/>
</dbReference>
<keyword evidence="1" id="KW-0472">Membrane</keyword>
<evidence type="ECO:0000313" key="3">
    <source>
        <dbReference type="EMBL" id="QOR05192.1"/>
    </source>
</evidence>
<dbReference type="GO" id="GO:0008168">
    <property type="term" value="F:methyltransferase activity"/>
    <property type="evidence" value="ECO:0007669"/>
    <property type="project" value="UniProtKB-KW"/>
</dbReference>
<accession>A0ABX6U1Z3</accession>
<keyword evidence="4" id="KW-1185">Reference proteome</keyword>